<dbReference type="EMBL" id="ML208471">
    <property type="protein sequence ID" value="TFK64516.1"/>
    <property type="molecule type" value="Genomic_DNA"/>
</dbReference>
<sequence>MNLTLSSNDHLNATYTEEDGTPLYQVTTPFSFTSKTATIKKAIPEFAEGTAALFTADHRYGSLAHVEFHAFVSSIMRIDGEEVKTSAFFTKGRFTLTALGRGRTFVGPDRREYQWILGHRTPTLVLNDEARTLVAKFHVKHYGIFRKARPPFLEISQLGMHMVDLILITFVYIEKLRRDYERARNRGVGS</sequence>
<keyword evidence="2" id="KW-1185">Reference proteome</keyword>
<name>A0ACD3AG54_9AGAR</name>
<accession>A0ACD3AG54</accession>
<protein>
    <submittedName>
        <fullName evidence="1">Uncharacterized protein</fullName>
    </submittedName>
</protein>
<dbReference type="Proteomes" id="UP000308600">
    <property type="component" value="Unassembled WGS sequence"/>
</dbReference>
<evidence type="ECO:0000313" key="1">
    <source>
        <dbReference type="EMBL" id="TFK64516.1"/>
    </source>
</evidence>
<gene>
    <name evidence="1" type="ORF">BDN72DRAFT_901479</name>
</gene>
<proteinExistence type="predicted"/>
<organism evidence="1 2">
    <name type="scientific">Pluteus cervinus</name>
    <dbReference type="NCBI Taxonomy" id="181527"/>
    <lineage>
        <taxon>Eukaryota</taxon>
        <taxon>Fungi</taxon>
        <taxon>Dikarya</taxon>
        <taxon>Basidiomycota</taxon>
        <taxon>Agaricomycotina</taxon>
        <taxon>Agaricomycetes</taxon>
        <taxon>Agaricomycetidae</taxon>
        <taxon>Agaricales</taxon>
        <taxon>Pluteineae</taxon>
        <taxon>Pluteaceae</taxon>
        <taxon>Pluteus</taxon>
    </lineage>
</organism>
<reference evidence="1 2" key="1">
    <citation type="journal article" date="2019" name="Nat. Ecol. Evol.">
        <title>Megaphylogeny resolves global patterns of mushroom evolution.</title>
        <authorList>
            <person name="Varga T."/>
            <person name="Krizsan K."/>
            <person name="Foldi C."/>
            <person name="Dima B."/>
            <person name="Sanchez-Garcia M."/>
            <person name="Sanchez-Ramirez S."/>
            <person name="Szollosi G.J."/>
            <person name="Szarkandi J.G."/>
            <person name="Papp V."/>
            <person name="Albert L."/>
            <person name="Andreopoulos W."/>
            <person name="Angelini C."/>
            <person name="Antonin V."/>
            <person name="Barry K.W."/>
            <person name="Bougher N.L."/>
            <person name="Buchanan P."/>
            <person name="Buyck B."/>
            <person name="Bense V."/>
            <person name="Catcheside P."/>
            <person name="Chovatia M."/>
            <person name="Cooper J."/>
            <person name="Damon W."/>
            <person name="Desjardin D."/>
            <person name="Finy P."/>
            <person name="Geml J."/>
            <person name="Haridas S."/>
            <person name="Hughes K."/>
            <person name="Justo A."/>
            <person name="Karasinski D."/>
            <person name="Kautmanova I."/>
            <person name="Kiss B."/>
            <person name="Kocsube S."/>
            <person name="Kotiranta H."/>
            <person name="LaButti K.M."/>
            <person name="Lechner B.E."/>
            <person name="Liimatainen K."/>
            <person name="Lipzen A."/>
            <person name="Lukacs Z."/>
            <person name="Mihaltcheva S."/>
            <person name="Morgado L.N."/>
            <person name="Niskanen T."/>
            <person name="Noordeloos M.E."/>
            <person name="Ohm R.A."/>
            <person name="Ortiz-Santana B."/>
            <person name="Ovrebo C."/>
            <person name="Racz N."/>
            <person name="Riley R."/>
            <person name="Savchenko A."/>
            <person name="Shiryaev A."/>
            <person name="Soop K."/>
            <person name="Spirin V."/>
            <person name="Szebenyi C."/>
            <person name="Tomsovsky M."/>
            <person name="Tulloss R.E."/>
            <person name="Uehling J."/>
            <person name="Grigoriev I.V."/>
            <person name="Vagvolgyi C."/>
            <person name="Papp T."/>
            <person name="Martin F.M."/>
            <person name="Miettinen O."/>
            <person name="Hibbett D.S."/>
            <person name="Nagy L.G."/>
        </authorList>
    </citation>
    <scope>NUCLEOTIDE SEQUENCE [LARGE SCALE GENOMIC DNA]</scope>
    <source>
        <strain evidence="1 2">NL-1719</strain>
    </source>
</reference>
<evidence type="ECO:0000313" key="2">
    <source>
        <dbReference type="Proteomes" id="UP000308600"/>
    </source>
</evidence>